<comment type="caution">
    <text evidence="6">The sequence shown here is derived from an EMBL/GenBank/DDBJ whole genome shotgun (WGS) entry which is preliminary data.</text>
</comment>
<comment type="similarity">
    <text evidence="1">Belongs to the LysR transcriptional regulatory family.</text>
</comment>
<evidence type="ECO:0000256" key="3">
    <source>
        <dbReference type="ARBA" id="ARBA00023125"/>
    </source>
</evidence>
<protein>
    <submittedName>
        <fullName evidence="6">Nodulation protein D 2</fullName>
    </submittedName>
</protein>
<dbReference type="GO" id="GO:0003677">
    <property type="term" value="F:DNA binding"/>
    <property type="evidence" value="ECO:0007669"/>
    <property type="project" value="UniProtKB-KW"/>
</dbReference>
<evidence type="ECO:0000313" key="7">
    <source>
        <dbReference type="Proteomes" id="UP000033725"/>
    </source>
</evidence>
<dbReference type="PANTHER" id="PTHR30118">
    <property type="entry name" value="HTH-TYPE TRANSCRIPTIONAL REGULATOR LEUO-RELATED"/>
    <property type="match status" value="1"/>
</dbReference>
<dbReference type="PROSITE" id="PS50931">
    <property type="entry name" value="HTH_LYSR"/>
    <property type="match status" value="1"/>
</dbReference>
<dbReference type="PANTHER" id="PTHR30118:SF15">
    <property type="entry name" value="TRANSCRIPTIONAL REGULATORY PROTEIN"/>
    <property type="match status" value="1"/>
</dbReference>
<keyword evidence="3" id="KW-0238">DNA-binding</keyword>
<dbReference type="RefSeq" id="WP_045264259.1">
    <property type="nucleotide sequence ID" value="NZ_JYIV01000027.1"/>
</dbReference>
<dbReference type="PRINTS" id="PR00039">
    <property type="entry name" value="HTHLYSR"/>
</dbReference>
<gene>
    <name evidence="6" type="primary">nodD2</name>
    <name evidence="6" type="ORF">RN51_02420</name>
</gene>
<dbReference type="Pfam" id="PF03466">
    <property type="entry name" value="LysR_substrate"/>
    <property type="match status" value="1"/>
</dbReference>
<name>A0A0F0KMN7_9MICO</name>
<evidence type="ECO:0000256" key="1">
    <source>
        <dbReference type="ARBA" id="ARBA00009437"/>
    </source>
</evidence>
<dbReference type="SUPFAM" id="SSF46785">
    <property type="entry name" value="Winged helix' DNA-binding domain"/>
    <property type="match status" value="1"/>
</dbReference>
<dbReference type="Pfam" id="PF00126">
    <property type="entry name" value="HTH_1"/>
    <property type="match status" value="1"/>
</dbReference>
<dbReference type="InterPro" id="IPR036390">
    <property type="entry name" value="WH_DNA-bd_sf"/>
</dbReference>
<dbReference type="Gene3D" id="1.10.10.10">
    <property type="entry name" value="Winged helix-like DNA-binding domain superfamily/Winged helix DNA-binding domain"/>
    <property type="match status" value="1"/>
</dbReference>
<keyword evidence="4" id="KW-0804">Transcription</keyword>
<accession>A0A0F0KMN7</accession>
<dbReference type="OrthoDB" id="8717159at2"/>
<dbReference type="Gene3D" id="3.40.190.10">
    <property type="entry name" value="Periplasmic binding protein-like II"/>
    <property type="match status" value="2"/>
</dbReference>
<dbReference type="InterPro" id="IPR036388">
    <property type="entry name" value="WH-like_DNA-bd_sf"/>
</dbReference>
<organism evidence="6 7">
    <name type="scientific">Microbacterium oxydans</name>
    <dbReference type="NCBI Taxonomy" id="82380"/>
    <lineage>
        <taxon>Bacteria</taxon>
        <taxon>Bacillati</taxon>
        <taxon>Actinomycetota</taxon>
        <taxon>Actinomycetes</taxon>
        <taxon>Micrococcales</taxon>
        <taxon>Microbacteriaceae</taxon>
        <taxon>Microbacterium</taxon>
    </lineage>
</organism>
<dbReference type="PATRIC" id="fig|82380.10.peg.2428"/>
<keyword evidence="2" id="KW-0805">Transcription regulation</keyword>
<dbReference type="Proteomes" id="UP000033725">
    <property type="component" value="Unassembled WGS sequence"/>
</dbReference>
<evidence type="ECO:0000256" key="4">
    <source>
        <dbReference type="ARBA" id="ARBA00023163"/>
    </source>
</evidence>
<evidence type="ECO:0000259" key="5">
    <source>
        <dbReference type="PROSITE" id="PS50931"/>
    </source>
</evidence>
<dbReference type="InterPro" id="IPR000847">
    <property type="entry name" value="LysR_HTH_N"/>
</dbReference>
<dbReference type="SUPFAM" id="SSF53850">
    <property type="entry name" value="Periplasmic binding protein-like II"/>
    <property type="match status" value="1"/>
</dbReference>
<evidence type="ECO:0000313" key="6">
    <source>
        <dbReference type="EMBL" id="KJL21400.1"/>
    </source>
</evidence>
<dbReference type="AlphaFoldDB" id="A0A0F0KMN7"/>
<proteinExistence type="inferred from homology"/>
<dbReference type="GO" id="GO:0003700">
    <property type="term" value="F:DNA-binding transcription factor activity"/>
    <property type="evidence" value="ECO:0007669"/>
    <property type="project" value="InterPro"/>
</dbReference>
<reference evidence="6 7" key="1">
    <citation type="submission" date="2015-02" db="EMBL/GenBank/DDBJ databases">
        <title>Draft genome sequences of ten Microbacterium spp. with emphasis on heavy metal contaminated environments.</title>
        <authorList>
            <person name="Corretto E."/>
        </authorList>
    </citation>
    <scope>NUCLEOTIDE SEQUENCE [LARGE SCALE GENOMIC DNA]</scope>
    <source>
        <strain evidence="6 7">BEL163</strain>
    </source>
</reference>
<dbReference type="EMBL" id="JYIV01000027">
    <property type="protein sequence ID" value="KJL21400.1"/>
    <property type="molecule type" value="Genomic_DNA"/>
</dbReference>
<evidence type="ECO:0000256" key="2">
    <source>
        <dbReference type="ARBA" id="ARBA00023015"/>
    </source>
</evidence>
<feature type="domain" description="HTH lysR-type" evidence="5">
    <location>
        <begin position="4"/>
        <end position="61"/>
    </location>
</feature>
<dbReference type="InterPro" id="IPR050389">
    <property type="entry name" value="LysR-type_TF"/>
</dbReference>
<dbReference type="InterPro" id="IPR005119">
    <property type="entry name" value="LysR_subst-bd"/>
</dbReference>
<sequence length="307" mass="34090">MSITDLNQLRTFVVLYELRSVTAAAEHLHVTQPTVSYTLRRLRDRFKDELFRREGHEMVPTAKATALFMPLHEALAQIDATVSDPDAFDPARFTGELTLGLTSIGEQTFLPPVMAALAHQHARPHLKVERLDADHVEEGLIRGSIDLAMTVSVLEGPRLWRSRVRAVEYVALSSALAPLPATAPDMFDGRHFVRVSARGGHVFPLQALIENGLMSQVSLTVQEYATVPTVVQTTDLVALLPRHVAEVFSGWFDGLRISDLPWPAQSTPVSLYTRRDAALSPAQRWFRGLVRDAVSTEEYLHPAGETD</sequence>